<evidence type="ECO:0000256" key="1">
    <source>
        <dbReference type="ARBA" id="ARBA00000966"/>
    </source>
</evidence>
<keyword evidence="4" id="KW-0378">Hydrolase</keyword>
<keyword evidence="9" id="KW-1185">Reference proteome</keyword>
<comment type="similarity">
    <text evidence="2">Belongs to the glycosyl hydrolase 8 (cellulase D) family.</text>
</comment>
<dbReference type="NCBIfam" id="NF008305">
    <property type="entry name" value="PRK11097.1"/>
    <property type="match status" value="1"/>
</dbReference>
<evidence type="ECO:0000256" key="2">
    <source>
        <dbReference type="ARBA" id="ARBA00009209"/>
    </source>
</evidence>
<comment type="caution">
    <text evidence="8">The sequence shown here is derived from an EMBL/GenBank/DDBJ whole genome shotgun (WGS) entry which is preliminary data.</text>
</comment>
<name>A0A432Y911_9GAMM</name>
<keyword evidence="7" id="KW-0624">Polysaccharide degradation</keyword>
<dbReference type="RefSeq" id="WP_110573576.1">
    <property type="nucleotide sequence ID" value="NZ_PIPV01000002.1"/>
</dbReference>
<sequence length="386" mass="43519">MRVGRLVSISLIIVATLTGCDRPDRAAPEQWQPTDQQLQYGYHWQRFNQHLVDDQFRVIDRSTDALITTSEGQVYGMLFSLFANQPEHFSKLLTWLENNLADGDLTKQLPAWQWGYNSTTESWTVLDSNSASDVDILLIYALYHAAEVWQEPDYQVLASALSQQLMQQVVTYQNGELLLLPAPIGFAKQDRVTINPSYAPLFVLDGLYQLSGDARWLALGQSQQRLMLKHNPSGVVADWLTLSLSGEVLNAQAAQGSYDAIRSYYWFALDPSQRLLEHYLTMAHESQSSSYPPETLDWFTGTPTGEANIGFSAALIPYFKKTAPVAYSRALQRIKETPASDYQENYYDQVLILFGLAHQQCFAVNADGTLNLFWVSGQDNKACYAN</sequence>
<dbReference type="InterPro" id="IPR012341">
    <property type="entry name" value="6hp_glycosidase-like_sf"/>
</dbReference>
<dbReference type="SUPFAM" id="SSF48208">
    <property type="entry name" value="Six-hairpin glycosidases"/>
    <property type="match status" value="1"/>
</dbReference>
<dbReference type="EC" id="3.2.1.4" evidence="3"/>
<dbReference type="AlphaFoldDB" id="A0A432Y911"/>
<keyword evidence="6" id="KW-0326">Glycosidase</keyword>
<dbReference type="Pfam" id="PF01270">
    <property type="entry name" value="Glyco_hydro_8"/>
    <property type="match status" value="1"/>
</dbReference>
<evidence type="ECO:0000313" key="9">
    <source>
        <dbReference type="Proteomes" id="UP000287330"/>
    </source>
</evidence>
<evidence type="ECO:0000256" key="7">
    <source>
        <dbReference type="ARBA" id="ARBA00023326"/>
    </source>
</evidence>
<dbReference type="InterPro" id="IPR002037">
    <property type="entry name" value="Glyco_hydro_8"/>
</dbReference>
<dbReference type="GO" id="GO:0008810">
    <property type="term" value="F:cellulase activity"/>
    <property type="evidence" value="ECO:0007669"/>
    <property type="project" value="UniProtKB-EC"/>
</dbReference>
<evidence type="ECO:0000256" key="3">
    <source>
        <dbReference type="ARBA" id="ARBA00012601"/>
    </source>
</evidence>
<dbReference type="Gene3D" id="1.50.10.10">
    <property type="match status" value="1"/>
</dbReference>
<dbReference type="Proteomes" id="UP000287330">
    <property type="component" value="Unassembled WGS sequence"/>
</dbReference>
<dbReference type="InterPro" id="IPR008928">
    <property type="entry name" value="6-hairpin_glycosidase_sf"/>
</dbReference>
<dbReference type="EMBL" id="PIPV01000002">
    <property type="protein sequence ID" value="RUO57412.1"/>
    <property type="molecule type" value="Genomic_DNA"/>
</dbReference>
<organism evidence="8 9">
    <name type="scientific">Idiomarina fontislapidosi</name>
    <dbReference type="NCBI Taxonomy" id="263723"/>
    <lineage>
        <taxon>Bacteria</taxon>
        <taxon>Pseudomonadati</taxon>
        <taxon>Pseudomonadota</taxon>
        <taxon>Gammaproteobacteria</taxon>
        <taxon>Alteromonadales</taxon>
        <taxon>Idiomarinaceae</taxon>
        <taxon>Idiomarina</taxon>
    </lineage>
</organism>
<evidence type="ECO:0000256" key="5">
    <source>
        <dbReference type="ARBA" id="ARBA00023001"/>
    </source>
</evidence>
<comment type="catalytic activity">
    <reaction evidence="1">
        <text>Endohydrolysis of (1-&gt;4)-beta-D-glucosidic linkages in cellulose, lichenin and cereal beta-D-glucans.</text>
        <dbReference type="EC" id="3.2.1.4"/>
    </reaction>
</comment>
<evidence type="ECO:0000256" key="6">
    <source>
        <dbReference type="ARBA" id="ARBA00023295"/>
    </source>
</evidence>
<keyword evidence="7" id="KW-0119">Carbohydrate metabolism</keyword>
<dbReference type="OrthoDB" id="9766708at2"/>
<accession>A0A432Y911</accession>
<evidence type="ECO:0000256" key="4">
    <source>
        <dbReference type="ARBA" id="ARBA00022801"/>
    </source>
</evidence>
<keyword evidence="5" id="KW-0136">Cellulose degradation</keyword>
<dbReference type="GO" id="GO:0030245">
    <property type="term" value="P:cellulose catabolic process"/>
    <property type="evidence" value="ECO:0007669"/>
    <property type="project" value="UniProtKB-KW"/>
</dbReference>
<protein>
    <recommendedName>
        <fullName evidence="3">cellulase</fullName>
        <ecNumber evidence="3">3.2.1.4</ecNumber>
    </recommendedName>
</protein>
<proteinExistence type="inferred from homology"/>
<reference evidence="9" key="1">
    <citation type="journal article" date="2018" name="Front. Microbiol.">
        <title>Genome-Based Analysis Reveals the Taxonomy and Diversity of the Family Idiomarinaceae.</title>
        <authorList>
            <person name="Liu Y."/>
            <person name="Lai Q."/>
            <person name="Shao Z."/>
        </authorList>
    </citation>
    <scope>NUCLEOTIDE SEQUENCE [LARGE SCALE GENOMIC DNA]</scope>
    <source>
        <strain evidence="9">F23</strain>
    </source>
</reference>
<gene>
    <name evidence="8" type="ORF">CWE25_02825</name>
</gene>
<dbReference type="PRINTS" id="PR00735">
    <property type="entry name" value="GLHYDRLASE8"/>
</dbReference>
<evidence type="ECO:0000313" key="8">
    <source>
        <dbReference type="EMBL" id="RUO57412.1"/>
    </source>
</evidence>
<dbReference type="PROSITE" id="PS51257">
    <property type="entry name" value="PROKAR_LIPOPROTEIN"/>
    <property type="match status" value="1"/>
</dbReference>